<accession>A0AA42PQL0</accession>
<evidence type="ECO:0000313" key="1">
    <source>
        <dbReference type="EMBL" id="MDH1318861.1"/>
    </source>
</evidence>
<organism evidence="1 2">
    <name type="scientific">Enterobacter bugandensis</name>
    <dbReference type="NCBI Taxonomy" id="881260"/>
    <lineage>
        <taxon>Bacteria</taxon>
        <taxon>Pseudomonadati</taxon>
        <taxon>Pseudomonadota</taxon>
        <taxon>Gammaproteobacteria</taxon>
        <taxon>Enterobacterales</taxon>
        <taxon>Enterobacteriaceae</taxon>
        <taxon>Enterobacter</taxon>
    </lineage>
</organism>
<protein>
    <submittedName>
        <fullName evidence="1">Alanyl-tRNA editing protein</fullName>
    </submittedName>
</protein>
<gene>
    <name evidence="1" type="ORF">N5C39_10850</name>
</gene>
<dbReference type="Proteomes" id="UP001158416">
    <property type="component" value="Unassembled WGS sequence"/>
</dbReference>
<dbReference type="GO" id="GO:0000166">
    <property type="term" value="F:nucleotide binding"/>
    <property type="evidence" value="ECO:0007669"/>
    <property type="project" value="InterPro"/>
</dbReference>
<sequence>MTERLYYTSEATDGRAKVICCTEEADGRYAVELDRTLFHPQGGGQPADRGWIAGIAVEGVSLRGEQVIHMLARPLAPGEVEMQVDQSARIRHSRWHSAGHLIGYAGEQFGWEPVKAHHWPGEGRITFTAGELLASIPDASAMMVIINGWKTDNLLRHTEIEAGRRKVRFGDLPAYSCGGTHVKELAEIGGMQILGLKMKKGQLVIAYALDELEQRECD</sequence>
<dbReference type="EMBL" id="JAOCAP010000004">
    <property type="protein sequence ID" value="MDH1318861.1"/>
    <property type="molecule type" value="Genomic_DNA"/>
</dbReference>
<dbReference type="InterPro" id="IPR051335">
    <property type="entry name" value="Alanyl-tRNA_Editing_Enzymes"/>
</dbReference>
<comment type="caution">
    <text evidence="1">The sequence shown here is derived from an EMBL/GenBank/DDBJ whole genome shotgun (WGS) entry which is preliminary data.</text>
</comment>
<dbReference type="SUPFAM" id="SSF55186">
    <property type="entry name" value="ThrRS/AlaRS common domain"/>
    <property type="match status" value="1"/>
</dbReference>
<dbReference type="PANTHER" id="PTHR43462:SF2">
    <property type="entry name" value="THREONYL AND ALANYL TRNA SYNTHETASE SECOND ADDITIONAL DOMAIN-CONTAINING PROTEIN"/>
    <property type="match status" value="1"/>
</dbReference>
<dbReference type="PANTHER" id="PTHR43462">
    <property type="entry name" value="ALANYL-TRNA EDITING PROTEIN"/>
    <property type="match status" value="1"/>
</dbReference>
<proteinExistence type="predicted"/>
<dbReference type="InterPro" id="IPR009000">
    <property type="entry name" value="Transl_B-barrel_sf"/>
</dbReference>
<dbReference type="RefSeq" id="WP_280028734.1">
    <property type="nucleotide sequence ID" value="NZ_JAOCAP010000004.1"/>
</dbReference>
<dbReference type="Gene3D" id="2.40.30.130">
    <property type="match status" value="1"/>
</dbReference>
<evidence type="ECO:0000313" key="2">
    <source>
        <dbReference type="Proteomes" id="UP001158416"/>
    </source>
</evidence>
<dbReference type="InterPro" id="IPR018163">
    <property type="entry name" value="Thr/Ala-tRNA-synth_IIc_edit"/>
</dbReference>
<dbReference type="AlphaFoldDB" id="A0AA42PQL0"/>
<dbReference type="Gene3D" id="3.30.980.10">
    <property type="entry name" value="Threonyl-trna Synthetase, Chain A, domain 2"/>
    <property type="match status" value="1"/>
</dbReference>
<dbReference type="SUPFAM" id="SSF50447">
    <property type="entry name" value="Translation proteins"/>
    <property type="match status" value="1"/>
</dbReference>
<reference evidence="1" key="1">
    <citation type="submission" date="2022-09" db="EMBL/GenBank/DDBJ databases">
        <title>Intensive care unit water sources are persistently colonized with multi-drug resistant bacteria and are the site of extensive horizontal gene transfer of antibiotic resistance genes.</title>
        <authorList>
            <person name="Diorio-Toth L."/>
        </authorList>
    </citation>
    <scope>NUCLEOTIDE SEQUENCE</scope>
    <source>
        <strain evidence="1">GD03936</strain>
    </source>
</reference>
<name>A0AA42PQL0_9ENTR</name>